<sequence>MPSCPDTDQRLIDLETKLSFQEDTIDQLNGVVYRQQQQIDWLREQVQRLGQQQSEAQGSAPRNLRDELPPHY</sequence>
<dbReference type="Gene3D" id="1.20.5.300">
    <property type="match status" value="1"/>
</dbReference>
<dbReference type="InterPro" id="IPR007236">
    <property type="entry name" value="SlyX"/>
</dbReference>
<name>A0A1H9QCR2_9BURK</name>
<dbReference type="PANTHER" id="PTHR36508">
    <property type="entry name" value="PROTEIN SLYX"/>
    <property type="match status" value="1"/>
</dbReference>
<feature type="compositionally biased region" description="Basic and acidic residues" evidence="1">
    <location>
        <begin position="63"/>
        <end position="72"/>
    </location>
</feature>
<feature type="region of interest" description="Disordered" evidence="1">
    <location>
        <begin position="50"/>
        <end position="72"/>
    </location>
</feature>
<dbReference type="AlphaFoldDB" id="A0A1H9QCR2"/>
<reference evidence="2 3" key="1">
    <citation type="submission" date="2016-10" db="EMBL/GenBank/DDBJ databases">
        <authorList>
            <person name="de Groot N.N."/>
        </authorList>
    </citation>
    <scope>NUCLEOTIDE SEQUENCE [LARGE SCALE GENOMIC DNA]</scope>
    <source>
        <strain evidence="2 3">ATCC 35958</strain>
    </source>
</reference>
<dbReference type="STRING" id="180197.SAMN02982919_02627"/>
<dbReference type="OrthoDB" id="5297107at2"/>
<evidence type="ECO:0000313" key="3">
    <source>
        <dbReference type="Proteomes" id="UP000199766"/>
    </source>
</evidence>
<keyword evidence="3" id="KW-1185">Reference proteome</keyword>
<dbReference type="PANTHER" id="PTHR36508:SF1">
    <property type="entry name" value="PROTEIN SLYX"/>
    <property type="match status" value="1"/>
</dbReference>
<dbReference type="RefSeq" id="WP_091458371.1">
    <property type="nucleotide sequence ID" value="NZ_FOGD01000010.1"/>
</dbReference>
<dbReference type="EMBL" id="FOGD01000010">
    <property type="protein sequence ID" value="SER58200.1"/>
    <property type="molecule type" value="Genomic_DNA"/>
</dbReference>
<gene>
    <name evidence="2" type="ORF">SAMN02982919_02627</name>
</gene>
<evidence type="ECO:0000313" key="2">
    <source>
        <dbReference type="EMBL" id="SER58200.1"/>
    </source>
</evidence>
<evidence type="ECO:0000256" key="1">
    <source>
        <dbReference type="SAM" id="MobiDB-lite"/>
    </source>
</evidence>
<accession>A0A1H9QCR2</accession>
<dbReference type="Proteomes" id="UP000199766">
    <property type="component" value="Unassembled WGS sequence"/>
</dbReference>
<protein>
    <submittedName>
        <fullName evidence="2">SlyX protein</fullName>
    </submittedName>
</protein>
<organism evidence="2 3">
    <name type="scientific">Giesbergeria anulus</name>
    <dbReference type="NCBI Taxonomy" id="180197"/>
    <lineage>
        <taxon>Bacteria</taxon>
        <taxon>Pseudomonadati</taxon>
        <taxon>Pseudomonadota</taxon>
        <taxon>Betaproteobacteria</taxon>
        <taxon>Burkholderiales</taxon>
        <taxon>Comamonadaceae</taxon>
        <taxon>Giesbergeria</taxon>
    </lineage>
</organism>
<proteinExistence type="predicted"/>
<dbReference type="Pfam" id="PF04102">
    <property type="entry name" value="SlyX"/>
    <property type="match status" value="1"/>
</dbReference>